<evidence type="ECO:0000313" key="4">
    <source>
        <dbReference type="Proteomes" id="UP001499984"/>
    </source>
</evidence>
<dbReference type="SUPFAM" id="SSF81901">
    <property type="entry name" value="HCP-like"/>
    <property type="match status" value="2"/>
</dbReference>
<dbReference type="InterPro" id="IPR010982">
    <property type="entry name" value="Lambda_DNA-bd_dom_sf"/>
</dbReference>
<feature type="region of interest" description="Disordered" evidence="1">
    <location>
        <begin position="1025"/>
        <end position="1047"/>
    </location>
</feature>
<dbReference type="Gene3D" id="1.10.260.40">
    <property type="entry name" value="lambda repressor-like DNA-binding domains"/>
    <property type="match status" value="1"/>
</dbReference>
<dbReference type="Gene3D" id="1.25.40.10">
    <property type="entry name" value="Tetratricopeptide repeat domain"/>
    <property type="match status" value="3"/>
</dbReference>
<evidence type="ECO:0000256" key="1">
    <source>
        <dbReference type="SAM" id="MobiDB-lite"/>
    </source>
</evidence>
<feature type="region of interest" description="Disordered" evidence="1">
    <location>
        <begin position="1"/>
        <end position="22"/>
    </location>
</feature>
<dbReference type="InterPro" id="IPR011990">
    <property type="entry name" value="TPR-like_helical_dom_sf"/>
</dbReference>
<dbReference type="EMBL" id="BAAAZY010000011">
    <property type="protein sequence ID" value="GAA4063829.1"/>
    <property type="molecule type" value="Genomic_DNA"/>
</dbReference>
<sequence length="1047" mass="113301">MNEDEHRHSIGGSMGGNGSQQMGAALTQLRTQLETGRVTRGLNKTQLAQRAGLSRTVVSQALSSSAPPPSPDTIAALARALSLDVQPLLNLLTVATARAPAPSNGLGRPITEWDPHDLEVHPAAVVTAHGPQRSDSFGGRGTDWAASLPSYVRRPHDEQIASVVADAANGLSRIAVLVGSSSTGKTRACWEAVQPLAAQGWRLWHPFDPTRAEAALSDLNRVPPRTVVWLNEAQHYLDAGQGVGERIVAALRTLLSDTSRRPILVLGTLWPEYATAYTARPQPGHMDPYSQVRELLSRARITLPDAFDADATDATRKLAAAGDRRLAHALEHARDGRLTQYLAGAPELLHRYETASPPARAILHAAMDARRLGVGLHLPLAFLEGAAADYLTDDEYSTLAENWLEQALTETSDPVHGNLAPLRRVRHRSTYPAGATTTGASPIYRLTDYLEQHARRARRLLCPPASFWQSACDHLASEELINLANAAKARHRAHWSHRLRYKASEGFLILSDHDRSERLHLIPRSRGRLLYELAELRESAGDPEGAASLLREASEAGDLAALHKQLQQCEAVGDHERAEQLLRQAAESGSHSALRKLAHKRETAGDRVEAELLARRLATRRDTSMWSRLLQEREAEGDGGGVQRLLRGPLDSGVASELDNLVQRREMDGDREGAEWLAIQAAAAGDISALHSLALLREHAGKHDEAERLARAAIEAGDTSALGRIPRLGLERPWHQEGGERFAYQSPTRATSVMLALALLRERAGKHDEAERLARAAIEAGDTSALGRLAQVRAEVQPSDAAGDALAPAVEAQTWVDLAERAWMRERAGDHRGAEHLARQAAYAGNFDVLIRLAWSREGSDDRARAEELLRQAVDAGSTYALRELARLRGIAGAHHEAERLIRQAMDAGGEDAIISNLAELREAAGDREGAEQVAGEAAERGNPIPLRQLALTRARAHDYAGAERLARQAARAGSTVALVKLAEAWERAGDCRGAERLALQAADAGDASAVTSLSAMRQGEALWPYGLDPDGTPSSPWEGHGSDGRP</sequence>
<dbReference type="SMART" id="SM00530">
    <property type="entry name" value="HTH_XRE"/>
    <property type="match status" value="1"/>
</dbReference>
<dbReference type="InterPro" id="IPR050767">
    <property type="entry name" value="Sel1_AlgK"/>
</dbReference>
<proteinExistence type="predicted"/>
<comment type="caution">
    <text evidence="3">The sequence shown here is derived from an EMBL/GenBank/DDBJ whole genome shotgun (WGS) entry which is preliminary data.</text>
</comment>
<gene>
    <name evidence="3" type="ORF">GCM10022233_42400</name>
</gene>
<dbReference type="PROSITE" id="PS50943">
    <property type="entry name" value="HTH_CROC1"/>
    <property type="match status" value="1"/>
</dbReference>
<dbReference type="Proteomes" id="UP001499984">
    <property type="component" value="Unassembled WGS sequence"/>
</dbReference>
<dbReference type="SUPFAM" id="SSF47413">
    <property type="entry name" value="lambda repressor-like DNA-binding domains"/>
    <property type="match status" value="1"/>
</dbReference>
<organism evidence="3 4">
    <name type="scientific">Streptomyces shaanxiensis</name>
    <dbReference type="NCBI Taxonomy" id="653357"/>
    <lineage>
        <taxon>Bacteria</taxon>
        <taxon>Bacillati</taxon>
        <taxon>Actinomycetota</taxon>
        <taxon>Actinomycetes</taxon>
        <taxon>Kitasatosporales</taxon>
        <taxon>Streptomycetaceae</taxon>
        <taxon>Streptomyces</taxon>
    </lineage>
</organism>
<reference evidence="4" key="1">
    <citation type="journal article" date="2019" name="Int. J. Syst. Evol. Microbiol.">
        <title>The Global Catalogue of Microorganisms (GCM) 10K type strain sequencing project: providing services to taxonomists for standard genome sequencing and annotation.</title>
        <authorList>
            <consortium name="The Broad Institute Genomics Platform"/>
            <consortium name="The Broad Institute Genome Sequencing Center for Infectious Disease"/>
            <person name="Wu L."/>
            <person name="Ma J."/>
        </authorList>
    </citation>
    <scope>NUCLEOTIDE SEQUENCE [LARGE SCALE GENOMIC DNA]</scope>
    <source>
        <strain evidence="4">JCM 16925</strain>
    </source>
</reference>
<dbReference type="RefSeq" id="WP_345015026.1">
    <property type="nucleotide sequence ID" value="NZ_BAAAZY010000011.1"/>
</dbReference>
<evidence type="ECO:0000313" key="3">
    <source>
        <dbReference type="EMBL" id="GAA4063829.1"/>
    </source>
</evidence>
<keyword evidence="4" id="KW-1185">Reference proteome</keyword>
<dbReference type="PANTHER" id="PTHR11102:SF160">
    <property type="entry name" value="ERAD-ASSOCIATED E3 UBIQUITIN-PROTEIN LIGASE COMPONENT HRD3"/>
    <property type="match status" value="1"/>
</dbReference>
<dbReference type="PANTHER" id="PTHR11102">
    <property type="entry name" value="SEL-1-LIKE PROTEIN"/>
    <property type="match status" value="1"/>
</dbReference>
<accession>A0ABP7VBX2</accession>
<feature type="domain" description="HTH cro/C1-type" evidence="2">
    <location>
        <begin position="33"/>
        <end position="88"/>
    </location>
</feature>
<protein>
    <recommendedName>
        <fullName evidence="2">HTH cro/C1-type domain-containing protein</fullName>
    </recommendedName>
</protein>
<dbReference type="InterPro" id="IPR001387">
    <property type="entry name" value="Cro/C1-type_HTH"/>
</dbReference>
<name>A0ABP7VBX2_9ACTN</name>
<dbReference type="Pfam" id="PF13560">
    <property type="entry name" value="HTH_31"/>
    <property type="match status" value="1"/>
</dbReference>
<evidence type="ECO:0000259" key="2">
    <source>
        <dbReference type="PROSITE" id="PS50943"/>
    </source>
</evidence>